<evidence type="ECO:0000256" key="1">
    <source>
        <dbReference type="PROSITE-ProRule" id="PRU00169"/>
    </source>
</evidence>
<dbReference type="Proteomes" id="UP000214646">
    <property type="component" value="Unassembled WGS sequence"/>
</dbReference>
<sequence>MNDDGYRAKRLQEVLWTNGYETLAAERRLALSVARDERPDVIVLALGPGDAGGRALAGRIFERLADYRPLVVALVDPGDPDAGNHAFGVGAHLVLTNPVDLTILTGILRRFSEVLDGVRRPQTVG</sequence>
<dbReference type="AlphaFoldDB" id="A0A225DPN9"/>
<organism evidence="3 4">
    <name type="scientific">Fimbriiglobus ruber</name>
    <dbReference type="NCBI Taxonomy" id="1908690"/>
    <lineage>
        <taxon>Bacteria</taxon>
        <taxon>Pseudomonadati</taxon>
        <taxon>Planctomycetota</taxon>
        <taxon>Planctomycetia</taxon>
        <taxon>Gemmatales</taxon>
        <taxon>Gemmataceae</taxon>
        <taxon>Fimbriiglobus</taxon>
    </lineage>
</organism>
<comment type="caution">
    <text evidence="1">Lacks conserved residue(s) required for the propagation of feature annotation.</text>
</comment>
<dbReference type="EMBL" id="NIDE01000004">
    <property type="protein sequence ID" value="OWK43362.1"/>
    <property type="molecule type" value="Genomic_DNA"/>
</dbReference>
<proteinExistence type="predicted"/>
<reference evidence="4" key="1">
    <citation type="submission" date="2017-06" db="EMBL/GenBank/DDBJ databases">
        <title>Genome analysis of Fimbriiglobus ruber SP5, the first member of the order Planctomycetales with confirmed chitinolytic capability.</title>
        <authorList>
            <person name="Ravin N.V."/>
            <person name="Rakitin A.L."/>
            <person name="Ivanova A.A."/>
            <person name="Beletsky A.V."/>
            <person name="Kulichevskaya I.S."/>
            <person name="Mardanov A.V."/>
            <person name="Dedysh S.N."/>
        </authorList>
    </citation>
    <scope>NUCLEOTIDE SEQUENCE [LARGE SCALE GENOMIC DNA]</scope>
    <source>
        <strain evidence="4">SP5</strain>
    </source>
</reference>
<comment type="caution">
    <text evidence="3">The sequence shown here is derived from an EMBL/GenBank/DDBJ whole genome shotgun (WGS) entry which is preliminary data.</text>
</comment>
<protein>
    <recommendedName>
        <fullName evidence="2">Response regulatory domain-containing protein</fullName>
    </recommendedName>
</protein>
<dbReference type="GO" id="GO:0000160">
    <property type="term" value="P:phosphorelay signal transduction system"/>
    <property type="evidence" value="ECO:0007669"/>
    <property type="project" value="InterPro"/>
</dbReference>
<feature type="domain" description="Response regulatory" evidence="2">
    <location>
        <begin position="1"/>
        <end position="112"/>
    </location>
</feature>
<dbReference type="InterPro" id="IPR001789">
    <property type="entry name" value="Sig_transdc_resp-reg_receiver"/>
</dbReference>
<evidence type="ECO:0000313" key="3">
    <source>
        <dbReference type="EMBL" id="OWK43362.1"/>
    </source>
</evidence>
<dbReference type="InterPro" id="IPR011006">
    <property type="entry name" value="CheY-like_superfamily"/>
</dbReference>
<dbReference type="SUPFAM" id="SSF52172">
    <property type="entry name" value="CheY-like"/>
    <property type="match status" value="1"/>
</dbReference>
<gene>
    <name evidence="3" type="ORF">FRUB_02961</name>
</gene>
<keyword evidence="4" id="KW-1185">Reference proteome</keyword>
<name>A0A225DPN9_9BACT</name>
<dbReference type="PROSITE" id="PS50110">
    <property type="entry name" value="RESPONSE_REGULATORY"/>
    <property type="match status" value="1"/>
</dbReference>
<evidence type="ECO:0000259" key="2">
    <source>
        <dbReference type="PROSITE" id="PS50110"/>
    </source>
</evidence>
<dbReference type="Gene3D" id="3.40.50.2300">
    <property type="match status" value="1"/>
</dbReference>
<evidence type="ECO:0000313" key="4">
    <source>
        <dbReference type="Proteomes" id="UP000214646"/>
    </source>
</evidence>
<accession>A0A225DPN9</accession>